<evidence type="ECO:0000256" key="9">
    <source>
        <dbReference type="ARBA" id="ARBA00023136"/>
    </source>
</evidence>
<dbReference type="PANTHER" id="PTHR34501:SF9">
    <property type="entry name" value="MAJOR OUTER MEMBRANE PROTEIN P.IA"/>
    <property type="match status" value="1"/>
</dbReference>
<evidence type="ECO:0000256" key="4">
    <source>
        <dbReference type="ARBA" id="ARBA00022452"/>
    </source>
</evidence>
<evidence type="ECO:0000256" key="1">
    <source>
        <dbReference type="ARBA" id="ARBA00004571"/>
    </source>
</evidence>
<evidence type="ECO:0000256" key="10">
    <source>
        <dbReference type="ARBA" id="ARBA00023237"/>
    </source>
</evidence>
<evidence type="ECO:0000256" key="11">
    <source>
        <dbReference type="SAM" id="SignalP"/>
    </source>
</evidence>
<evidence type="ECO:0000256" key="7">
    <source>
        <dbReference type="ARBA" id="ARBA00023065"/>
    </source>
</evidence>
<evidence type="ECO:0000256" key="5">
    <source>
        <dbReference type="ARBA" id="ARBA00022692"/>
    </source>
</evidence>
<evidence type="ECO:0000256" key="8">
    <source>
        <dbReference type="ARBA" id="ARBA00023114"/>
    </source>
</evidence>
<feature type="chain" id="PRO_5022863768" evidence="11">
    <location>
        <begin position="25"/>
        <end position="422"/>
    </location>
</feature>
<dbReference type="OrthoDB" id="5293374at2"/>
<evidence type="ECO:0000313" key="12">
    <source>
        <dbReference type="EMBL" id="VVE21526.1"/>
    </source>
</evidence>
<keyword evidence="5" id="KW-0812">Transmembrane</keyword>
<organism evidence="12 13">
    <name type="scientific">Pandoraea anhela</name>
    <dbReference type="NCBI Taxonomy" id="2508295"/>
    <lineage>
        <taxon>Bacteria</taxon>
        <taxon>Pseudomonadati</taxon>
        <taxon>Pseudomonadota</taxon>
        <taxon>Betaproteobacteria</taxon>
        <taxon>Burkholderiales</taxon>
        <taxon>Burkholderiaceae</taxon>
        <taxon>Pandoraea</taxon>
    </lineage>
</organism>
<evidence type="ECO:0000313" key="13">
    <source>
        <dbReference type="Proteomes" id="UP000406256"/>
    </source>
</evidence>
<comment type="subcellular location">
    <subcellularLocation>
        <location evidence="1">Cell outer membrane</location>
        <topology evidence="1">Multi-pass membrane protein</topology>
    </subcellularLocation>
</comment>
<protein>
    <submittedName>
        <fullName evidence="12">Outer membrane porin protein</fullName>
    </submittedName>
</protein>
<name>A0A5E4WDW8_9BURK</name>
<dbReference type="AlphaFoldDB" id="A0A5E4WDW8"/>
<dbReference type="Gene3D" id="2.40.160.10">
    <property type="entry name" value="Porin"/>
    <property type="match status" value="1"/>
</dbReference>
<dbReference type="InterPro" id="IPR050298">
    <property type="entry name" value="Gram-neg_bact_OMP"/>
</dbReference>
<dbReference type="PANTHER" id="PTHR34501">
    <property type="entry name" value="PROTEIN YDDL-RELATED"/>
    <property type="match status" value="1"/>
</dbReference>
<dbReference type="SUPFAM" id="SSF56935">
    <property type="entry name" value="Porins"/>
    <property type="match status" value="1"/>
</dbReference>
<keyword evidence="4" id="KW-1134">Transmembrane beta strand</keyword>
<dbReference type="GO" id="GO:0006811">
    <property type="term" value="P:monoatomic ion transport"/>
    <property type="evidence" value="ECO:0007669"/>
    <property type="project" value="UniProtKB-KW"/>
</dbReference>
<evidence type="ECO:0000256" key="3">
    <source>
        <dbReference type="ARBA" id="ARBA00022448"/>
    </source>
</evidence>
<dbReference type="GO" id="GO:0009279">
    <property type="term" value="C:cell outer membrane"/>
    <property type="evidence" value="ECO:0007669"/>
    <property type="project" value="UniProtKB-SubCell"/>
</dbReference>
<dbReference type="EMBL" id="CABPSB010000011">
    <property type="protein sequence ID" value="VVE21526.1"/>
    <property type="molecule type" value="Genomic_DNA"/>
</dbReference>
<feature type="signal peptide" evidence="11">
    <location>
        <begin position="1"/>
        <end position="24"/>
    </location>
</feature>
<keyword evidence="10" id="KW-0998">Cell outer membrane</keyword>
<keyword evidence="13" id="KW-1185">Reference proteome</keyword>
<keyword evidence="8" id="KW-0626">Porin</keyword>
<dbReference type="InterPro" id="IPR023614">
    <property type="entry name" value="Porin_dom_sf"/>
</dbReference>
<accession>A0A5E4WDW8</accession>
<keyword evidence="9" id="KW-0472">Membrane</keyword>
<keyword evidence="7" id="KW-0406">Ion transport</keyword>
<comment type="subunit">
    <text evidence="2">Homotrimer.</text>
</comment>
<dbReference type="GO" id="GO:0015288">
    <property type="term" value="F:porin activity"/>
    <property type="evidence" value="ECO:0007669"/>
    <property type="project" value="UniProtKB-KW"/>
</dbReference>
<dbReference type="CDD" id="cd00342">
    <property type="entry name" value="gram_neg_porins"/>
    <property type="match status" value="1"/>
</dbReference>
<proteinExistence type="predicted"/>
<gene>
    <name evidence="12" type="ORF">PAN31108_03153</name>
</gene>
<dbReference type="RefSeq" id="WP_150669755.1">
    <property type="nucleotide sequence ID" value="NZ_CABPSB010000011.1"/>
</dbReference>
<sequence>MGWSIWAMAGLAGAGVLFSAMANAQESGAAPSFADAEMSDFNPMIGSVPGDGFRVPGGALQIYGLLNPGISYISASGARKGPNEPASAVFASNGSYWGLRGGEDLGAGWQVMFQLENTINVGTGTNTNSSGQFAGRSTFIGVQSDALGVLKFGYLTSPLYNTVGIYKFIGDQLPIASPTTLMTTINGTSLQFNNRVANAVAYSTSKDSSGLVGHFLYSNSQSGDVNQGNRDNVYSLSASYGDGPIYLQYVYEARSNQGRLASGESNDWSNRVVGRYAFSDTLKLAFGLDYSGSDGTYGKKAAAGRGRVARQAATVSLAKAVGRHEFIGTYAFARGIQCSGAAMTAQANCAPGVSGSTGAQQLSFVYEYIFSKRTLVSAFVSRIWNRSNGLYDFDAVPVVQSASARSAGVNPTGYGFAIMHIF</sequence>
<evidence type="ECO:0000256" key="6">
    <source>
        <dbReference type="ARBA" id="ARBA00022729"/>
    </source>
</evidence>
<reference evidence="12 13" key="1">
    <citation type="submission" date="2019-08" db="EMBL/GenBank/DDBJ databases">
        <authorList>
            <person name="Peeters C."/>
        </authorList>
    </citation>
    <scope>NUCLEOTIDE SEQUENCE [LARGE SCALE GENOMIC DNA]</scope>
    <source>
        <strain evidence="12 13">LMG 31108</strain>
    </source>
</reference>
<dbReference type="GO" id="GO:0046930">
    <property type="term" value="C:pore complex"/>
    <property type="evidence" value="ECO:0007669"/>
    <property type="project" value="UniProtKB-KW"/>
</dbReference>
<dbReference type="InterPro" id="IPR033900">
    <property type="entry name" value="Gram_neg_porin_domain"/>
</dbReference>
<keyword evidence="3" id="KW-0813">Transport</keyword>
<evidence type="ECO:0000256" key="2">
    <source>
        <dbReference type="ARBA" id="ARBA00011233"/>
    </source>
</evidence>
<dbReference type="Proteomes" id="UP000406256">
    <property type="component" value="Unassembled WGS sequence"/>
</dbReference>
<keyword evidence="6 11" id="KW-0732">Signal</keyword>